<comment type="caution">
    <text evidence="1">The sequence shown here is derived from an EMBL/GenBank/DDBJ whole genome shotgun (WGS) entry which is preliminary data.</text>
</comment>
<evidence type="ECO:0000313" key="1">
    <source>
        <dbReference type="EMBL" id="MFC5970181.1"/>
    </source>
</evidence>
<name>A0ABD5RHW2_9EURY</name>
<proteinExistence type="predicted"/>
<accession>A0ABD5RHW2</accession>
<dbReference type="EMBL" id="JBHSQH010000001">
    <property type="protein sequence ID" value="MFC5970181.1"/>
    <property type="molecule type" value="Genomic_DNA"/>
</dbReference>
<dbReference type="InterPro" id="IPR058272">
    <property type="entry name" value="DUF7966"/>
</dbReference>
<protein>
    <submittedName>
        <fullName evidence="1">Uncharacterized protein</fullName>
    </submittedName>
</protein>
<dbReference type="Pfam" id="PF25920">
    <property type="entry name" value="DUF7966"/>
    <property type="match status" value="1"/>
</dbReference>
<gene>
    <name evidence="1" type="ORF">ACFPYI_02440</name>
</gene>
<keyword evidence="2" id="KW-1185">Reference proteome</keyword>
<sequence>MTNSTAVKQALARLAAGPPDDESVVERAVRVRTDLEAAARFVDSGGVERLRAAVDRRGEGHDALAAFERYRRACEFG</sequence>
<organism evidence="1 2">
    <name type="scientific">Halomarina salina</name>
    <dbReference type="NCBI Taxonomy" id="1872699"/>
    <lineage>
        <taxon>Archaea</taxon>
        <taxon>Methanobacteriati</taxon>
        <taxon>Methanobacteriota</taxon>
        <taxon>Stenosarchaea group</taxon>
        <taxon>Halobacteria</taxon>
        <taxon>Halobacteriales</taxon>
        <taxon>Natronomonadaceae</taxon>
        <taxon>Halomarina</taxon>
    </lineage>
</organism>
<evidence type="ECO:0000313" key="2">
    <source>
        <dbReference type="Proteomes" id="UP001596099"/>
    </source>
</evidence>
<dbReference type="AlphaFoldDB" id="A0ABD5RHW2"/>
<dbReference type="RefSeq" id="WP_247418892.1">
    <property type="nucleotide sequence ID" value="NZ_JALLGW010000002.1"/>
</dbReference>
<reference evidence="1 2" key="1">
    <citation type="journal article" date="2019" name="Int. J. Syst. Evol. Microbiol.">
        <title>The Global Catalogue of Microorganisms (GCM) 10K type strain sequencing project: providing services to taxonomists for standard genome sequencing and annotation.</title>
        <authorList>
            <consortium name="The Broad Institute Genomics Platform"/>
            <consortium name="The Broad Institute Genome Sequencing Center for Infectious Disease"/>
            <person name="Wu L."/>
            <person name="Ma J."/>
        </authorList>
    </citation>
    <scope>NUCLEOTIDE SEQUENCE [LARGE SCALE GENOMIC DNA]</scope>
    <source>
        <strain evidence="1 2">CGMCC 1.12543</strain>
    </source>
</reference>
<dbReference type="Proteomes" id="UP001596099">
    <property type="component" value="Unassembled WGS sequence"/>
</dbReference>